<reference evidence="2" key="1">
    <citation type="submission" date="2022-11" db="UniProtKB">
        <authorList>
            <consortium name="WormBaseParasite"/>
        </authorList>
    </citation>
    <scope>IDENTIFICATION</scope>
</reference>
<dbReference type="WBParaSite" id="nRc.2.0.1.t31445-RA">
    <property type="protein sequence ID" value="nRc.2.0.1.t31445-RA"/>
    <property type="gene ID" value="nRc.2.0.1.g31445"/>
</dbReference>
<organism evidence="1 2">
    <name type="scientific">Romanomermis culicivorax</name>
    <name type="common">Nematode worm</name>
    <dbReference type="NCBI Taxonomy" id="13658"/>
    <lineage>
        <taxon>Eukaryota</taxon>
        <taxon>Metazoa</taxon>
        <taxon>Ecdysozoa</taxon>
        <taxon>Nematoda</taxon>
        <taxon>Enoplea</taxon>
        <taxon>Dorylaimia</taxon>
        <taxon>Mermithida</taxon>
        <taxon>Mermithoidea</taxon>
        <taxon>Mermithidae</taxon>
        <taxon>Romanomermis</taxon>
    </lineage>
</organism>
<protein>
    <submittedName>
        <fullName evidence="2">Uncharacterized protein</fullName>
    </submittedName>
</protein>
<evidence type="ECO:0000313" key="2">
    <source>
        <dbReference type="WBParaSite" id="nRc.2.0.1.t31445-RA"/>
    </source>
</evidence>
<evidence type="ECO:0000313" key="1">
    <source>
        <dbReference type="Proteomes" id="UP000887565"/>
    </source>
</evidence>
<keyword evidence="1" id="KW-1185">Reference proteome</keyword>
<dbReference type="AlphaFoldDB" id="A0A915JZQ6"/>
<accession>A0A915JZQ6</accession>
<sequence>FSLEKIDTRENDLHAIIRIGEGRGPEAQGPACSKAHQKYTMTSTQDIQCQQLQALSTSSHHIAQQTTIKEGFICQQSNGPFQPP</sequence>
<name>A0A915JZQ6_ROMCU</name>
<proteinExistence type="predicted"/>
<dbReference type="Proteomes" id="UP000887565">
    <property type="component" value="Unplaced"/>
</dbReference>